<evidence type="ECO:0000313" key="3">
    <source>
        <dbReference type="EMBL" id="KAG0250713.1"/>
    </source>
</evidence>
<keyword evidence="1" id="KW-0175">Coiled coil</keyword>
<gene>
    <name evidence="3" type="ORF">BG011_008148</name>
</gene>
<evidence type="ECO:0000256" key="2">
    <source>
        <dbReference type="SAM" id="MobiDB-lite"/>
    </source>
</evidence>
<dbReference type="EMBL" id="JAAAJA010000657">
    <property type="protein sequence ID" value="KAG0250713.1"/>
    <property type="molecule type" value="Genomic_DNA"/>
</dbReference>
<dbReference type="AlphaFoldDB" id="A0A9P6TWW4"/>
<feature type="coiled-coil region" evidence="1">
    <location>
        <begin position="570"/>
        <end position="604"/>
    </location>
</feature>
<feature type="compositionally biased region" description="Basic and acidic residues" evidence="2">
    <location>
        <begin position="816"/>
        <end position="829"/>
    </location>
</feature>
<feature type="compositionally biased region" description="Basic and acidic residues" evidence="2">
    <location>
        <begin position="962"/>
        <end position="976"/>
    </location>
</feature>
<proteinExistence type="predicted"/>
<dbReference type="OrthoDB" id="3260408at2759"/>
<protein>
    <submittedName>
        <fullName evidence="3">Uncharacterized protein</fullName>
    </submittedName>
</protein>
<feature type="compositionally biased region" description="Low complexity" evidence="2">
    <location>
        <begin position="48"/>
        <end position="59"/>
    </location>
</feature>
<feature type="region of interest" description="Disordered" evidence="2">
    <location>
        <begin position="1"/>
        <end position="85"/>
    </location>
</feature>
<feature type="coiled-coil region" evidence="1">
    <location>
        <begin position="880"/>
        <end position="915"/>
    </location>
</feature>
<accession>A0A9P6TWW4</accession>
<organism evidence="3 4">
    <name type="scientific">Mortierella polycephala</name>
    <dbReference type="NCBI Taxonomy" id="41804"/>
    <lineage>
        <taxon>Eukaryota</taxon>
        <taxon>Fungi</taxon>
        <taxon>Fungi incertae sedis</taxon>
        <taxon>Mucoromycota</taxon>
        <taxon>Mortierellomycotina</taxon>
        <taxon>Mortierellomycetes</taxon>
        <taxon>Mortierellales</taxon>
        <taxon>Mortierellaceae</taxon>
        <taxon>Mortierella</taxon>
    </lineage>
</organism>
<evidence type="ECO:0000256" key="1">
    <source>
        <dbReference type="SAM" id="Coils"/>
    </source>
</evidence>
<sequence length="999" mass="111583">MSSGKQKRGSAARTKSRNSPPSSPSMPPAPLQAKNRGAASPHHYTTELAPSLSSSALPSTHTGPELRPVGLQSDKGSSLVDDNLDADLASAPPALADGVEVVHVTMLTPKQQTRWFRRWMARVALLYLGYVILFVCPNTSDSKANPVCNGVMRVQNWLRPYSKPVTERFDETYRTYAEPYMDQYGRPLYQQSQKYYHQYAHPHVNKAFTAVYPDNVKAQVDRAHTTHVQPVIDKVSSHVNVAWDRASLEAHRVFDPVVVFYMTHINPFAHHPWTVIQDAAKTAKGSLAKQTDEIWGTHYSEHGPSKESRARRRAAEKKAKELKNQAKHTKEDAEARTEDIKHQAKHAKEDAEARTEDIKYQAKRAKEDAEARAEDIKYQAKRTKEDAEAHVDSIKDTLLKKATGAQKMAGEYAANAQKKAEEYSNTIKIAMAGTAGEVKKKAEEQQVKVPKATEEAKKTAAEKGRSAQHMAEEFVETVSESIKSNAHEAQRAVGEEAEYLKKMADEKAYEAGKLSEQIKMSIIEKAHKAKEALARQAENIRHSAYDQVEWVQEAGTHLKDRVVGSSYEAKESVQQGAEDLSKTVREKKEKMERLTEQEAAALKAAAIEKEREALKMADKSKHKAQKAFDASGREAEGMKDKVVKSVKDAEKAAEEYTEGVMKSARDYAKGAKDKAHEETINIQNSADQIVMEGKDQAKKAKDNVAQQVKEASETVKHKTHDAHTASEVTLAAMLAGIENTFGQFRSYEDVETKNLWNQLQDAINEHIAGAKMAAYDLEAANREAYEAFESYVRDWKHQDDSLEGRLSKLKQQSAESTKKIGTKTEESQRAAKSRVKALSADVEVYLSGLKGFLADRLAALKEPVVSEMSVFKDTSSKSDEKTARAKFAELEEMARNKLEESGKDAQMKAQKLLNQVDEIWAESEAESQEYVRRTRELTQQAIEEANRMSNKSKLKAQSVKNKVGEKVHDMLPKESSEEADPNVQVADEEPGSGHRHHRL</sequence>
<feature type="compositionally biased region" description="Basic and acidic residues" evidence="2">
    <location>
        <begin position="299"/>
        <end position="308"/>
    </location>
</feature>
<feature type="compositionally biased region" description="Pro residues" evidence="2">
    <location>
        <begin position="21"/>
        <end position="30"/>
    </location>
</feature>
<keyword evidence="4" id="KW-1185">Reference proteome</keyword>
<feature type="compositionally biased region" description="Basic and acidic residues" evidence="2">
    <location>
        <begin position="316"/>
        <end position="355"/>
    </location>
</feature>
<feature type="region of interest" description="Disordered" evidence="2">
    <location>
        <begin position="806"/>
        <end position="830"/>
    </location>
</feature>
<feature type="region of interest" description="Disordered" evidence="2">
    <location>
        <begin position="297"/>
        <end position="355"/>
    </location>
</feature>
<dbReference type="Proteomes" id="UP000726737">
    <property type="component" value="Unassembled WGS sequence"/>
</dbReference>
<feature type="region of interest" description="Disordered" evidence="2">
    <location>
        <begin position="944"/>
        <end position="999"/>
    </location>
</feature>
<reference evidence="3" key="1">
    <citation type="journal article" date="2020" name="Fungal Divers.">
        <title>Resolving the Mortierellaceae phylogeny through synthesis of multi-gene phylogenetics and phylogenomics.</title>
        <authorList>
            <person name="Vandepol N."/>
            <person name="Liber J."/>
            <person name="Desiro A."/>
            <person name="Na H."/>
            <person name="Kennedy M."/>
            <person name="Barry K."/>
            <person name="Grigoriev I.V."/>
            <person name="Miller A.N."/>
            <person name="O'Donnell K."/>
            <person name="Stajich J.E."/>
            <person name="Bonito G."/>
        </authorList>
    </citation>
    <scope>NUCLEOTIDE SEQUENCE</scope>
    <source>
        <strain evidence="3">KOD948</strain>
    </source>
</reference>
<feature type="compositionally biased region" description="Basic residues" evidence="2">
    <location>
        <begin position="1"/>
        <end position="16"/>
    </location>
</feature>
<evidence type="ECO:0000313" key="4">
    <source>
        <dbReference type="Proteomes" id="UP000726737"/>
    </source>
</evidence>
<name>A0A9P6TWW4_9FUNG</name>
<comment type="caution">
    <text evidence="3">The sequence shown here is derived from an EMBL/GenBank/DDBJ whole genome shotgun (WGS) entry which is preliminary data.</text>
</comment>